<dbReference type="Pfam" id="PF06974">
    <property type="entry name" value="WS_DGAT_C"/>
    <property type="match status" value="1"/>
</dbReference>
<dbReference type="RefSeq" id="WP_397717211.1">
    <property type="nucleotide sequence ID" value="NZ_JBIRGN010000008.1"/>
</dbReference>
<evidence type="ECO:0000259" key="2">
    <source>
        <dbReference type="Pfam" id="PF06974"/>
    </source>
</evidence>
<dbReference type="InterPro" id="IPR023213">
    <property type="entry name" value="CAT-like_dom_sf"/>
</dbReference>
<dbReference type="SUPFAM" id="SSF52777">
    <property type="entry name" value="CoA-dependent acyltransferases"/>
    <property type="match status" value="1"/>
</dbReference>
<comment type="caution">
    <text evidence="3">The sequence shown here is derived from an EMBL/GenBank/DDBJ whole genome shotgun (WGS) entry which is preliminary data.</text>
</comment>
<accession>A0ABW7R057</accession>
<organism evidence="3 4">
    <name type="scientific">Streptomyces longisporoflavus</name>
    <dbReference type="NCBI Taxonomy" id="28044"/>
    <lineage>
        <taxon>Bacteria</taxon>
        <taxon>Bacillati</taxon>
        <taxon>Actinomycetota</taxon>
        <taxon>Actinomycetes</taxon>
        <taxon>Kitasatosporales</taxon>
        <taxon>Streptomycetaceae</taxon>
        <taxon>Streptomyces</taxon>
    </lineage>
</organism>
<sequence>MRLSGIEGGFLRAGLPGTIGTAMLYTGKPFDLAELRSRVAERWGALDRMHQILKPPSRPAALSGHRWAFAGPFDPAAHVTASAQELQPLLAEAVVRRLPPDRPLWQLLVPKAAPTGEQPLVLLAHHALFDGLSLATLLRLLMDDPNIPVRAPKPAQTPPRPRVPVTNLIKEWHNSNALGQPLPPAPGECRPCVSITQLDPAVMRSARRQPATGRGATLNELLLSALAGALPTCYDTLSSRSCGAAPLYARVPVDLRSPYEAQRLGTLITAIRVPLPVDTDSPADRLQTCQHLLSALNRRSHAHRAALPVLEGISRAAPWLTTALTKRMTRPDVNTAVCTAFKWRGGPSRLHGRRLTGSVALPPLSPPRSVNLALVQNAETYTLTVVSHLRPGDSKLIADTVAEELTTMAAMSG</sequence>
<keyword evidence="4" id="KW-1185">Reference proteome</keyword>
<dbReference type="InterPro" id="IPR004255">
    <property type="entry name" value="O-acyltransferase_WSD1_N"/>
</dbReference>
<feature type="domain" description="O-acyltransferase WSD1 C-terminal" evidence="2">
    <location>
        <begin position="265"/>
        <end position="408"/>
    </location>
</feature>
<evidence type="ECO:0000313" key="4">
    <source>
        <dbReference type="Proteomes" id="UP001610818"/>
    </source>
</evidence>
<dbReference type="Gene3D" id="3.30.559.10">
    <property type="entry name" value="Chloramphenicol acetyltransferase-like domain"/>
    <property type="match status" value="1"/>
</dbReference>
<dbReference type="PANTHER" id="PTHR28037:SF1">
    <property type="entry name" value="ALCOHOL O-ACETYLTRANSFERASE 1-RELATED"/>
    <property type="match status" value="1"/>
</dbReference>
<dbReference type="Proteomes" id="UP001610818">
    <property type="component" value="Unassembled WGS sequence"/>
</dbReference>
<dbReference type="InterPro" id="IPR052058">
    <property type="entry name" value="Alcohol_O-acetyltransferase"/>
</dbReference>
<dbReference type="Pfam" id="PF03007">
    <property type="entry name" value="WS_DGAT_cat"/>
    <property type="match status" value="1"/>
</dbReference>
<dbReference type="InterPro" id="IPR009721">
    <property type="entry name" value="O-acyltransferase_WSD1_C"/>
</dbReference>
<reference evidence="3 4" key="1">
    <citation type="submission" date="2024-10" db="EMBL/GenBank/DDBJ databases">
        <title>The Natural Products Discovery Center: Release of the First 8490 Sequenced Strains for Exploring Actinobacteria Biosynthetic Diversity.</title>
        <authorList>
            <person name="Kalkreuter E."/>
            <person name="Kautsar S.A."/>
            <person name="Yang D."/>
            <person name="Bader C.D."/>
            <person name="Teijaro C.N."/>
            <person name="Fluegel L."/>
            <person name="Davis C.M."/>
            <person name="Simpson J.R."/>
            <person name="Lauterbach L."/>
            <person name="Steele A.D."/>
            <person name="Gui C."/>
            <person name="Meng S."/>
            <person name="Li G."/>
            <person name="Viehrig K."/>
            <person name="Ye F."/>
            <person name="Su P."/>
            <person name="Kiefer A.F."/>
            <person name="Nichols A."/>
            <person name="Cepeda A.J."/>
            <person name="Yan W."/>
            <person name="Fan B."/>
            <person name="Jiang Y."/>
            <person name="Adhikari A."/>
            <person name="Zheng C.-J."/>
            <person name="Schuster L."/>
            <person name="Cowan T.M."/>
            <person name="Smanski M.J."/>
            <person name="Chevrette M.G."/>
            <person name="De Carvalho L.P.S."/>
            <person name="Shen B."/>
        </authorList>
    </citation>
    <scope>NUCLEOTIDE SEQUENCE [LARGE SCALE GENOMIC DNA]</scope>
    <source>
        <strain evidence="3 4">NPDC017990</strain>
    </source>
</reference>
<evidence type="ECO:0000313" key="3">
    <source>
        <dbReference type="EMBL" id="MFH8550647.1"/>
    </source>
</evidence>
<evidence type="ECO:0000259" key="1">
    <source>
        <dbReference type="Pfam" id="PF03007"/>
    </source>
</evidence>
<gene>
    <name evidence="3" type="ORF">ACH4F9_37210</name>
</gene>
<proteinExistence type="predicted"/>
<protein>
    <submittedName>
        <fullName evidence="3">Wax ester/triacylglycerol synthase domain-containing protein</fullName>
    </submittedName>
</protein>
<dbReference type="EMBL" id="JBIRGQ010000008">
    <property type="protein sequence ID" value="MFH8550647.1"/>
    <property type="molecule type" value="Genomic_DNA"/>
</dbReference>
<name>A0ABW7R057_9ACTN</name>
<feature type="domain" description="O-acyltransferase WSD1-like N-terminal" evidence="1">
    <location>
        <begin position="31"/>
        <end position="172"/>
    </location>
</feature>
<dbReference type="PANTHER" id="PTHR28037">
    <property type="entry name" value="ALCOHOL O-ACETYLTRANSFERASE 1-RELATED"/>
    <property type="match status" value="1"/>
</dbReference>